<proteinExistence type="predicted"/>
<protein>
    <submittedName>
        <fullName evidence="2">Uncharacterized protein</fullName>
    </submittedName>
</protein>
<feature type="compositionally biased region" description="Basic residues" evidence="1">
    <location>
        <begin position="365"/>
        <end position="375"/>
    </location>
</feature>
<organism evidence="2">
    <name type="scientific">marine sediment metagenome</name>
    <dbReference type="NCBI Taxonomy" id="412755"/>
    <lineage>
        <taxon>unclassified sequences</taxon>
        <taxon>metagenomes</taxon>
        <taxon>ecological metagenomes</taxon>
    </lineage>
</organism>
<dbReference type="AlphaFoldDB" id="A0A0F9TY65"/>
<accession>A0A0F9TY65</accession>
<feature type="compositionally biased region" description="Basic and acidic residues" evidence="1">
    <location>
        <begin position="306"/>
        <end position="322"/>
    </location>
</feature>
<feature type="region of interest" description="Disordered" evidence="1">
    <location>
        <begin position="274"/>
        <end position="398"/>
    </location>
</feature>
<name>A0A0F9TY65_9ZZZZ</name>
<evidence type="ECO:0000313" key="2">
    <source>
        <dbReference type="EMBL" id="KKN79892.1"/>
    </source>
</evidence>
<sequence length="417" mass="46472">MSRQQLTLVVGLLAGLMAGCGGHYILTAPDQMAPAGGDAPVVVRLQRNDFFVLDLAWKDEPITFRIHGGDERNAWTDDLGYAGTLVPAPETPGNYVMSIYYKDPDGEELLGQAPVYVWDPDTPIIAIDVDALPMTDFEGDASDAVEAVTRMAKAANIIYMTRQDVKDHAWVHEILELGGYPSGPVLKWRSQRYGITRDTSGRVPMLKIESRLVSQLGQLKDAFDGLTAGITDNTLSAQAFADVGLSVHMVGWAADPVGVEVSRTSWAELISNPPVKPARRSRRAAAASRRRSATIRRPLPDPSLRPAERPRAERPARPDPRRRLSMRPRSTEQPVRTDKPLRTSERPRHIEQPETRPATDDQRPRPRRRPRRVVRRVVTTRPRPDEADEPELPRRHRIVGVAKGPIDLRELPATPDE</sequence>
<evidence type="ECO:0000256" key="1">
    <source>
        <dbReference type="SAM" id="MobiDB-lite"/>
    </source>
</evidence>
<comment type="caution">
    <text evidence="2">The sequence shown here is derived from an EMBL/GenBank/DDBJ whole genome shotgun (WGS) entry which is preliminary data.</text>
</comment>
<reference evidence="2" key="1">
    <citation type="journal article" date="2015" name="Nature">
        <title>Complex archaea that bridge the gap between prokaryotes and eukaryotes.</title>
        <authorList>
            <person name="Spang A."/>
            <person name="Saw J.H."/>
            <person name="Jorgensen S.L."/>
            <person name="Zaremba-Niedzwiedzka K."/>
            <person name="Martijn J."/>
            <person name="Lind A.E."/>
            <person name="van Eijk R."/>
            <person name="Schleper C."/>
            <person name="Guy L."/>
            <person name="Ettema T.J."/>
        </authorList>
    </citation>
    <scope>NUCLEOTIDE SEQUENCE</scope>
</reference>
<feature type="compositionally biased region" description="Basic residues" evidence="1">
    <location>
        <begin position="277"/>
        <end position="294"/>
    </location>
</feature>
<feature type="compositionally biased region" description="Basic and acidic residues" evidence="1">
    <location>
        <begin position="335"/>
        <end position="364"/>
    </location>
</feature>
<gene>
    <name evidence="2" type="ORF">LCGC14_0335210</name>
</gene>
<dbReference type="EMBL" id="LAZR01000240">
    <property type="protein sequence ID" value="KKN79892.1"/>
    <property type="molecule type" value="Genomic_DNA"/>
</dbReference>
<dbReference type="PROSITE" id="PS51257">
    <property type="entry name" value="PROKAR_LIPOPROTEIN"/>
    <property type="match status" value="1"/>
</dbReference>